<evidence type="ECO:0000256" key="1">
    <source>
        <dbReference type="ARBA" id="ARBA00004141"/>
    </source>
</evidence>
<dbReference type="InterPro" id="IPR036259">
    <property type="entry name" value="MFS_trans_sf"/>
</dbReference>
<dbReference type="EMBL" id="KB469311">
    <property type="protein sequence ID" value="EPQ51293.1"/>
    <property type="molecule type" value="Genomic_DNA"/>
</dbReference>
<dbReference type="GeneID" id="19306615"/>
<feature type="transmembrane region" description="Helical" evidence="7">
    <location>
        <begin position="34"/>
        <end position="53"/>
    </location>
</feature>
<evidence type="ECO:0000256" key="4">
    <source>
        <dbReference type="ARBA" id="ARBA00022989"/>
    </source>
</evidence>
<feature type="compositionally biased region" description="Basic and acidic residues" evidence="6">
    <location>
        <begin position="302"/>
        <end position="324"/>
    </location>
</feature>
<keyword evidence="5 7" id="KW-0472">Membrane</keyword>
<evidence type="ECO:0008006" key="10">
    <source>
        <dbReference type="Google" id="ProtNLM"/>
    </source>
</evidence>
<dbReference type="Gene3D" id="1.20.1250.20">
    <property type="entry name" value="MFS general substrate transporter like domains"/>
    <property type="match status" value="1"/>
</dbReference>
<dbReference type="HOGENOM" id="CLU_000960_27_1_1"/>
<feature type="transmembrane region" description="Helical" evidence="7">
    <location>
        <begin position="194"/>
        <end position="216"/>
    </location>
</feature>
<evidence type="ECO:0000313" key="8">
    <source>
        <dbReference type="EMBL" id="EPQ51293.1"/>
    </source>
</evidence>
<dbReference type="KEGG" id="gtr:GLOTRDRAFT_48961"/>
<proteinExistence type="predicted"/>
<dbReference type="eggNOG" id="KOG0254">
    <property type="taxonomic scope" value="Eukaryota"/>
</dbReference>
<reference evidence="8 9" key="1">
    <citation type="journal article" date="2012" name="Science">
        <title>The Paleozoic origin of enzymatic lignin decomposition reconstructed from 31 fungal genomes.</title>
        <authorList>
            <person name="Floudas D."/>
            <person name="Binder M."/>
            <person name="Riley R."/>
            <person name="Barry K."/>
            <person name="Blanchette R.A."/>
            <person name="Henrissat B."/>
            <person name="Martinez A.T."/>
            <person name="Otillar R."/>
            <person name="Spatafora J.W."/>
            <person name="Yadav J.S."/>
            <person name="Aerts A."/>
            <person name="Benoit I."/>
            <person name="Boyd A."/>
            <person name="Carlson A."/>
            <person name="Copeland A."/>
            <person name="Coutinho P.M."/>
            <person name="de Vries R.P."/>
            <person name="Ferreira P."/>
            <person name="Findley K."/>
            <person name="Foster B."/>
            <person name="Gaskell J."/>
            <person name="Glotzer D."/>
            <person name="Gorecki P."/>
            <person name="Heitman J."/>
            <person name="Hesse C."/>
            <person name="Hori C."/>
            <person name="Igarashi K."/>
            <person name="Jurgens J.A."/>
            <person name="Kallen N."/>
            <person name="Kersten P."/>
            <person name="Kohler A."/>
            <person name="Kuees U."/>
            <person name="Kumar T.K.A."/>
            <person name="Kuo A."/>
            <person name="LaButti K."/>
            <person name="Larrondo L.F."/>
            <person name="Lindquist E."/>
            <person name="Ling A."/>
            <person name="Lombard V."/>
            <person name="Lucas S."/>
            <person name="Lundell T."/>
            <person name="Martin R."/>
            <person name="McLaughlin D.J."/>
            <person name="Morgenstern I."/>
            <person name="Morin E."/>
            <person name="Murat C."/>
            <person name="Nagy L.G."/>
            <person name="Nolan M."/>
            <person name="Ohm R.A."/>
            <person name="Patyshakuliyeva A."/>
            <person name="Rokas A."/>
            <person name="Ruiz-Duenas F.J."/>
            <person name="Sabat G."/>
            <person name="Salamov A."/>
            <person name="Samejima M."/>
            <person name="Schmutz J."/>
            <person name="Slot J.C."/>
            <person name="St John F."/>
            <person name="Stenlid J."/>
            <person name="Sun H."/>
            <person name="Sun S."/>
            <person name="Syed K."/>
            <person name="Tsang A."/>
            <person name="Wiebenga A."/>
            <person name="Young D."/>
            <person name="Pisabarro A."/>
            <person name="Eastwood D.C."/>
            <person name="Martin F."/>
            <person name="Cullen D."/>
            <person name="Grigoriev I.V."/>
            <person name="Hibbett D.S."/>
        </authorList>
    </citation>
    <scope>NUCLEOTIDE SEQUENCE [LARGE SCALE GENOMIC DNA]</scope>
    <source>
        <strain evidence="8 9">ATCC 11539</strain>
    </source>
</reference>
<protein>
    <recommendedName>
        <fullName evidence="10">MFS general substrate transporter</fullName>
    </recommendedName>
</protein>
<dbReference type="Proteomes" id="UP000030669">
    <property type="component" value="Unassembled WGS sequence"/>
</dbReference>
<keyword evidence="3 7" id="KW-0812">Transmembrane</keyword>
<dbReference type="OrthoDB" id="440755at2759"/>
<accession>S7PV03</accession>
<evidence type="ECO:0000256" key="7">
    <source>
        <dbReference type="SAM" id="Phobius"/>
    </source>
</evidence>
<dbReference type="OMA" id="PINTAVH"/>
<keyword evidence="9" id="KW-1185">Reference proteome</keyword>
<feature type="transmembrane region" description="Helical" evidence="7">
    <location>
        <begin position="132"/>
        <end position="155"/>
    </location>
</feature>
<keyword evidence="2" id="KW-0813">Transport</keyword>
<evidence type="ECO:0000256" key="3">
    <source>
        <dbReference type="ARBA" id="ARBA00022692"/>
    </source>
</evidence>
<dbReference type="SUPFAM" id="SSF103473">
    <property type="entry name" value="MFS general substrate transporter"/>
    <property type="match status" value="1"/>
</dbReference>
<evidence type="ECO:0000256" key="5">
    <source>
        <dbReference type="ARBA" id="ARBA00023136"/>
    </source>
</evidence>
<dbReference type="PANTHER" id="PTHR42718:SF9">
    <property type="entry name" value="MAJOR FACILITATOR SUPERFAMILY MULTIDRUG TRANSPORTER MFSC"/>
    <property type="match status" value="1"/>
</dbReference>
<dbReference type="GO" id="GO:0016020">
    <property type="term" value="C:membrane"/>
    <property type="evidence" value="ECO:0007669"/>
    <property type="project" value="UniProtKB-SubCell"/>
</dbReference>
<feature type="transmembrane region" description="Helical" evidence="7">
    <location>
        <begin position="273"/>
        <end position="293"/>
    </location>
</feature>
<dbReference type="AlphaFoldDB" id="S7PV03"/>
<name>S7PV03_GLOTA</name>
<gene>
    <name evidence="8" type="ORF">GLOTRDRAFT_48961</name>
</gene>
<feature type="transmembrane region" description="Helical" evidence="7">
    <location>
        <begin position="103"/>
        <end position="125"/>
    </location>
</feature>
<dbReference type="RefSeq" id="XP_007870157.1">
    <property type="nucleotide sequence ID" value="XM_007871966.1"/>
</dbReference>
<feature type="region of interest" description="Disordered" evidence="6">
    <location>
        <begin position="302"/>
        <end position="331"/>
    </location>
</feature>
<feature type="transmembrane region" description="Helical" evidence="7">
    <location>
        <begin position="167"/>
        <end position="187"/>
    </location>
</feature>
<feature type="transmembrane region" description="Helical" evidence="7">
    <location>
        <begin position="228"/>
        <end position="252"/>
    </location>
</feature>
<feature type="non-terminal residue" evidence="8">
    <location>
        <position position="1"/>
    </location>
</feature>
<dbReference type="PANTHER" id="PTHR42718">
    <property type="entry name" value="MAJOR FACILITATOR SUPERFAMILY MULTIDRUG TRANSPORTER MFSC"/>
    <property type="match status" value="1"/>
</dbReference>
<organism evidence="8 9">
    <name type="scientific">Gloeophyllum trabeum (strain ATCC 11539 / FP-39264 / Madison 617)</name>
    <name type="common">Brown rot fungus</name>
    <dbReference type="NCBI Taxonomy" id="670483"/>
    <lineage>
        <taxon>Eukaryota</taxon>
        <taxon>Fungi</taxon>
        <taxon>Dikarya</taxon>
        <taxon>Basidiomycota</taxon>
        <taxon>Agaricomycotina</taxon>
        <taxon>Agaricomycetes</taxon>
        <taxon>Gloeophyllales</taxon>
        <taxon>Gloeophyllaceae</taxon>
        <taxon>Gloeophyllum</taxon>
    </lineage>
</organism>
<comment type="subcellular location">
    <subcellularLocation>
        <location evidence="1">Membrane</location>
        <topology evidence="1">Multi-pass membrane protein</topology>
    </subcellularLocation>
</comment>
<evidence type="ECO:0000313" key="9">
    <source>
        <dbReference type="Proteomes" id="UP000030669"/>
    </source>
</evidence>
<sequence length="331" mass="36045">IVAFFISVAVLLLVPSRRETSLSVVEKATRFKRIDLFGVSLLTVALILLVYAVTSGSINGWRTAGAIAPLIISVVLAVIFFVWEARIEESLASLPPKMWFYENFSIIVATALIPFMWWGTVQMLLSWYWQEIFGWTTIMTAVHFLPIGLMGFPVVGATNIMQKVLPLKYVMLIGQILCLVGTALLAFGNSPHRYWSFVFPGLLVGTSGSTMIFATVNMGVFAVTPPAVAGMAGAIFNCALQVSCAVGTAVITSIQISVEAEHGGPRSFYGRSAGFWFMFAFVAFITLCVVVFMHNTLPPKKGKVDTNSHKSDPHDGLPESKLPDDSVLPVV</sequence>
<evidence type="ECO:0000256" key="2">
    <source>
        <dbReference type="ARBA" id="ARBA00022448"/>
    </source>
</evidence>
<feature type="transmembrane region" description="Helical" evidence="7">
    <location>
        <begin position="65"/>
        <end position="83"/>
    </location>
</feature>
<keyword evidence="4 7" id="KW-1133">Transmembrane helix</keyword>
<evidence type="ECO:0000256" key="6">
    <source>
        <dbReference type="SAM" id="MobiDB-lite"/>
    </source>
</evidence>